<keyword evidence="9" id="KW-1185">Reference proteome</keyword>
<dbReference type="PANTHER" id="PTHR34072">
    <property type="entry name" value="ENZYMATIC POLYPROTEIN-RELATED"/>
    <property type="match status" value="1"/>
</dbReference>
<reference evidence="8" key="1">
    <citation type="submission" date="2021-03" db="EMBL/GenBank/DDBJ databases">
        <title>Draft genome sequence of rust myrtle Austropuccinia psidii MF-1, a brazilian biotype.</title>
        <authorList>
            <person name="Quecine M.C."/>
            <person name="Pachon D.M.R."/>
            <person name="Bonatelli M.L."/>
            <person name="Correr F.H."/>
            <person name="Franceschini L.M."/>
            <person name="Leite T.F."/>
            <person name="Margarido G.R.A."/>
            <person name="Almeida C.A."/>
            <person name="Ferrarezi J.A."/>
            <person name="Labate C.A."/>
        </authorList>
    </citation>
    <scope>NUCLEOTIDE SEQUENCE</scope>
    <source>
        <strain evidence="8">MF-1</strain>
    </source>
</reference>
<evidence type="ECO:0000313" key="9">
    <source>
        <dbReference type="Proteomes" id="UP000765509"/>
    </source>
</evidence>
<gene>
    <name evidence="8" type="ORF">O181_105083</name>
</gene>
<name>A0A9Q3PKM7_9BASI</name>
<evidence type="ECO:0000313" key="8">
    <source>
        <dbReference type="EMBL" id="MBW0565368.1"/>
    </source>
</evidence>
<evidence type="ECO:0000256" key="5">
    <source>
        <dbReference type="ARBA" id="ARBA00022801"/>
    </source>
</evidence>
<feature type="non-terminal residue" evidence="8">
    <location>
        <position position="1"/>
    </location>
</feature>
<dbReference type="CDD" id="cd09274">
    <property type="entry name" value="RNase_HI_RT_Ty3"/>
    <property type="match status" value="1"/>
</dbReference>
<proteinExistence type="predicted"/>
<dbReference type="PANTHER" id="PTHR34072:SF52">
    <property type="entry name" value="RIBONUCLEASE H"/>
    <property type="match status" value="1"/>
</dbReference>
<dbReference type="Proteomes" id="UP000765509">
    <property type="component" value="Unassembled WGS sequence"/>
</dbReference>
<dbReference type="GO" id="GO:0016787">
    <property type="term" value="F:hydrolase activity"/>
    <property type="evidence" value="ECO:0007669"/>
    <property type="project" value="UniProtKB-KW"/>
</dbReference>
<sequence>SPKGEDLILGYDFFYYFNPIIYWKNGLITYDSSNKGSSGINPPASNDFATAVNSAALWDEEEEPEEIETVLKVVPPAYHQYLDLFFKVKAERLPPHRSCDSTFTFNEGALSQFQILKEEFTTAPILAHFNPSLPVIVESDASDYSLGAVLSQLNDSGNHPIAFDSFKLLPSELNYEIHDKELLGIFWALKHWRAFLLSLSNPFEVLTDHSSLQYFMSSKVLTFCQAHWAEFLSEFHFTITYRPGKLATLPDALSHRDNMYPERGVDFISKNPHNFHQVIKQDAIQ</sequence>
<dbReference type="EMBL" id="AVOT02077320">
    <property type="protein sequence ID" value="MBW0565368.1"/>
    <property type="molecule type" value="Genomic_DNA"/>
</dbReference>
<keyword evidence="5" id="KW-0378">Hydrolase</keyword>
<dbReference type="GO" id="GO:0003964">
    <property type="term" value="F:RNA-directed DNA polymerase activity"/>
    <property type="evidence" value="ECO:0007669"/>
    <property type="project" value="UniProtKB-KW"/>
</dbReference>
<dbReference type="InterPro" id="IPR043502">
    <property type="entry name" value="DNA/RNA_pol_sf"/>
</dbReference>
<dbReference type="SUPFAM" id="SSF56672">
    <property type="entry name" value="DNA/RNA polymerases"/>
    <property type="match status" value="1"/>
</dbReference>
<dbReference type="Pfam" id="PF17917">
    <property type="entry name" value="RT_RNaseH"/>
    <property type="match status" value="1"/>
</dbReference>
<keyword evidence="2" id="KW-0548">Nucleotidyltransferase</keyword>
<dbReference type="OrthoDB" id="8022549at2759"/>
<evidence type="ECO:0000256" key="1">
    <source>
        <dbReference type="ARBA" id="ARBA00022679"/>
    </source>
</evidence>
<evidence type="ECO:0000256" key="2">
    <source>
        <dbReference type="ARBA" id="ARBA00022695"/>
    </source>
</evidence>
<evidence type="ECO:0000256" key="3">
    <source>
        <dbReference type="ARBA" id="ARBA00022722"/>
    </source>
</evidence>
<dbReference type="GO" id="GO:0004519">
    <property type="term" value="F:endonuclease activity"/>
    <property type="evidence" value="ECO:0007669"/>
    <property type="project" value="UniProtKB-KW"/>
</dbReference>
<evidence type="ECO:0000256" key="4">
    <source>
        <dbReference type="ARBA" id="ARBA00022759"/>
    </source>
</evidence>
<accession>A0A9Q3PKM7</accession>
<protein>
    <recommendedName>
        <fullName evidence="7">Reverse transcriptase RNase H-like domain-containing protein</fullName>
    </recommendedName>
</protein>
<feature type="domain" description="Reverse transcriptase RNase H-like" evidence="7">
    <location>
        <begin position="130"/>
        <end position="235"/>
    </location>
</feature>
<keyword evidence="6" id="KW-0695">RNA-directed DNA polymerase</keyword>
<keyword evidence="3" id="KW-0540">Nuclease</keyword>
<keyword evidence="4" id="KW-0255">Endonuclease</keyword>
<organism evidence="8 9">
    <name type="scientific">Austropuccinia psidii MF-1</name>
    <dbReference type="NCBI Taxonomy" id="1389203"/>
    <lineage>
        <taxon>Eukaryota</taxon>
        <taxon>Fungi</taxon>
        <taxon>Dikarya</taxon>
        <taxon>Basidiomycota</taxon>
        <taxon>Pucciniomycotina</taxon>
        <taxon>Pucciniomycetes</taxon>
        <taxon>Pucciniales</taxon>
        <taxon>Sphaerophragmiaceae</taxon>
        <taxon>Austropuccinia</taxon>
    </lineage>
</organism>
<evidence type="ECO:0000259" key="7">
    <source>
        <dbReference type="Pfam" id="PF17917"/>
    </source>
</evidence>
<dbReference type="AlphaFoldDB" id="A0A9Q3PKM7"/>
<comment type="caution">
    <text evidence="8">The sequence shown here is derived from an EMBL/GenBank/DDBJ whole genome shotgun (WGS) entry which is preliminary data.</text>
</comment>
<evidence type="ECO:0000256" key="6">
    <source>
        <dbReference type="ARBA" id="ARBA00022918"/>
    </source>
</evidence>
<keyword evidence="1" id="KW-0808">Transferase</keyword>
<dbReference type="InterPro" id="IPR041373">
    <property type="entry name" value="RT_RNaseH"/>
</dbReference>